<keyword evidence="3" id="KW-1185">Reference proteome</keyword>
<dbReference type="Proteomes" id="UP001168877">
    <property type="component" value="Unassembled WGS sequence"/>
</dbReference>
<comment type="caution">
    <text evidence="2">The sequence shown here is derived from an EMBL/GenBank/DDBJ whole genome shotgun (WGS) entry which is preliminary data.</text>
</comment>
<gene>
    <name evidence="2" type="ORF">LWI29_014177</name>
</gene>
<accession>A0AA39SE88</accession>
<organism evidence="2 3">
    <name type="scientific">Acer saccharum</name>
    <name type="common">Sugar maple</name>
    <dbReference type="NCBI Taxonomy" id="4024"/>
    <lineage>
        <taxon>Eukaryota</taxon>
        <taxon>Viridiplantae</taxon>
        <taxon>Streptophyta</taxon>
        <taxon>Embryophyta</taxon>
        <taxon>Tracheophyta</taxon>
        <taxon>Spermatophyta</taxon>
        <taxon>Magnoliopsida</taxon>
        <taxon>eudicotyledons</taxon>
        <taxon>Gunneridae</taxon>
        <taxon>Pentapetalae</taxon>
        <taxon>rosids</taxon>
        <taxon>malvids</taxon>
        <taxon>Sapindales</taxon>
        <taxon>Sapindaceae</taxon>
        <taxon>Hippocastanoideae</taxon>
        <taxon>Acereae</taxon>
        <taxon>Acer</taxon>
    </lineage>
</organism>
<sequence length="209" mass="23645">MWGEEDADDNKQVYDDMQLKLELRDRVDNLFKFLHKAIPTQVRDYSTSSTEVLGKNDVPGWSTILLQWGDFSRVASEDLALDRQNLVLLTKMSFGFCHRGINGLERSLLLDCSQNDESSAPNRIEVVSYQANPKTNRMLQMRTNINRAEQSEPQAEDHRDSPAQEARSVDGRTSDSSWYHESTSRAKKAVRVADFAEGADADEARSEGS</sequence>
<reference evidence="2" key="2">
    <citation type="submission" date="2023-06" db="EMBL/GenBank/DDBJ databases">
        <authorList>
            <person name="Swenson N.G."/>
            <person name="Wegrzyn J.L."/>
            <person name="Mcevoy S.L."/>
        </authorList>
    </citation>
    <scope>NUCLEOTIDE SEQUENCE</scope>
    <source>
        <strain evidence="2">NS2018</strain>
        <tissue evidence="2">Leaf</tissue>
    </source>
</reference>
<dbReference type="AlphaFoldDB" id="A0AA39SE88"/>
<reference evidence="2" key="1">
    <citation type="journal article" date="2022" name="Plant J.">
        <title>Strategies of tolerance reflected in two North American maple genomes.</title>
        <authorList>
            <person name="McEvoy S.L."/>
            <person name="Sezen U.U."/>
            <person name="Trouern-Trend A."/>
            <person name="McMahon S.M."/>
            <person name="Schaberg P.G."/>
            <person name="Yang J."/>
            <person name="Wegrzyn J.L."/>
            <person name="Swenson N.G."/>
        </authorList>
    </citation>
    <scope>NUCLEOTIDE SEQUENCE</scope>
    <source>
        <strain evidence="2">NS2018</strain>
    </source>
</reference>
<evidence type="ECO:0000256" key="1">
    <source>
        <dbReference type="SAM" id="MobiDB-lite"/>
    </source>
</evidence>
<proteinExistence type="predicted"/>
<protein>
    <submittedName>
        <fullName evidence="2">Uncharacterized protein</fullName>
    </submittedName>
</protein>
<feature type="region of interest" description="Disordered" evidence="1">
    <location>
        <begin position="148"/>
        <end position="193"/>
    </location>
</feature>
<dbReference type="EMBL" id="JAUESC010000381">
    <property type="protein sequence ID" value="KAK0589427.1"/>
    <property type="molecule type" value="Genomic_DNA"/>
</dbReference>
<evidence type="ECO:0000313" key="2">
    <source>
        <dbReference type="EMBL" id="KAK0589427.1"/>
    </source>
</evidence>
<feature type="compositionally biased region" description="Basic and acidic residues" evidence="1">
    <location>
        <begin position="155"/>
        <end position="173"/>
    </location>
</feature>
<name>A0AA39SE88_ACESA</name>
<evidence type="ECO:0000313" key="3">
    <source>
        <dbReference type="Proteomes" id="UP001168877"/>
    </source>
</evidence>